<evidence type="ECO:0000256" key="1">
    <source>
        <dbReference type="ARBA" id="ARBA00007905"/>
    </source>
</evidence>
<feature type="binding site" evidence="5">
    <location>
        <position position="106"/>
    </location>
    <ligand>
        <name>substrate</name>
    </ligand>
</feature>
<organism evidence="8 9">
    <name type="scientific">Candidatus Fimiplasma intestinipullorum</name>
    <dbReference type="NCBI Taxonomy" id="2840825"/>
    <lineage>
        <taxon>Bacteria</taxon>
        <taxon>Bacillati</taxon>
        <taxon>Bacillota</taxon>
        <taxon>Clostridia</taxon>
        <taxon>Eubacteriales</taxon>
        <taxon>Candidatus Fimiplasma</taxon>
    </lineage>
</organism>
<feature type="site" description="Lowers pKa of active site Tyr" evidence="6">
    <location>
        <position position="73"/>
    </location>
</feature>
<dbReference type="Gene3D" id="3.20.20.100">
    <property type="entry name" value="NADP-dependent oxidoreductase domain"/>
    <property type="match status" value="1"/>
</dbReference>
<dbReference type="CDD" id="cd19133">
    <property type="entry name" value="AKR_AKR5F1"/>
    <property type="match status" value="1"/>
</dbReference>
<keyword evidence="3" id="KW-0560">Oxidoreductase</keyword>
<dbReference type="Pfam" id="PF00248">
    <property type="entry name" value="Aldo_ket_red"/>
    <property type="match status" value="1"/>
</dbReference>
<dbReference type="PROSITE" id="PS00062">
    <property type="entry name" value="ALDOKETO_REDUCTASE_2"/>
    <property type="match status" value="1"/>
</dbReference>
<sequence>MEYKSLTNGVTLPKLGYGTFQIPPEDTKHCILEALQCGYRLFDTAASYANEKEIGEAILESGIPREEIFLTTKVWIQDAGYAKTREAFERSCANLGVSYIDIYLIHQPYNDYYGSWRAMEELYDEGRIKVIGVCNFSAERLVDLCMNSRIQPMLDQVEFHPLFAQKELNDVLAMYPCQLEAWGPLNEGQSDIFHHPELIKIAAKYDRTVAQIVLRWHMQHDVIAIPKTVDPQRMKENMAIFDFRLDEADMAAIDALDIGYSEIIDHQSYMTAKWLNKYKIHD</sequence>
<gene>
    <name evidence="8" type="ORF">IAD15_03785</name>
</gene>
<reference evidence="8" key="1">
    <citation type="submission" date="2020-10" db="EMBL/GenBank/DDBJ databases">
        <authorList>
            <person name="Gilroy R."/>
        </authorList>
    </citation>
    <scope>NUCLEOTIDE SEQUENCE</scope>
    <source>
        <strain evidence="8">CHK195-11698</strain>
    </source>
</reference>
<evidence type="ECO:0000313" key="8">
    <source>
        <dbReference type="EMBL" id="HIU13170.1"/>
    </source>
</evidence>
<evidence type="ECO:0000256" key="6">
    <source>
        <dbReference type="PIRSR" id="PIRSR000097-3"/>
    </source>
</evidence>
<dbReference type="InterPro" id="IPR018170">
    <property type="entry name" value="Aldo/ket_reductase_CS"/>
</dbReference>
<dbReference type="AlphaFoldDB" id="A0A9D1HMB0"/>
<evidence type="ECO:0000256" key="2">
    <source>
        <dbReference type="ARBA" id="ARBA00022857"/>
    </source>
</evidence>
<comment type="similarity">
    <text evidence="1">Belongs to the aldo/keto reductase family.</text>
</comment>
<dbReference type="InterPro" id="IPR023210">
    <property type="entry name" value="NADP_OxRdtase_dom"/>
</dbReference>
<dbReference type="PROSITE" id="PS00798">
    <property type="entry name" value="ALDOKETO_REDUCTASE_1"/>
    <property type="match status" value="1"/>
</dbReference>
<proteinExistence type="inferred from homology"/>
<dbReference type="PANTHER" id="PTHR43827">
    <property type="entry name" value="2,5-DIKETO-D-GLUCONIC ACID REDUCTASE"/>
    <property type="match status" value="1"/>
</dbReference>
<dbReference type="InterPro" id="IPR020471">
    <property type="entry name" value="AKR"/>
</dbReference>
<keyword evidence="2" id="KW-0521">NADP</keyword>
<accession>A0A9D1HMB0</accession>
<reference evidence="8" key="2">
    <citation type="journal article" date="2021" name="PeerJ">
        <title>Extensive microbial diversity within the chicken gut microbiome revealed by metagenomics and culture.</title>
        <authorList>
            <person name="Gilroy R."/>
            <person name="Ravi A."/>
            <person name="Getino M."/>
            <person name="Pursley I."/>
            <person name="Horton D.L."/>
            <person name="Alikhan N.F."/>
            <person name="Baker D."/>
            <person name="Gharbi K."/>
            <person name="Hall N."/>
            <person name="Watson M."/>
            <person name="Adriaenssens E.M."/>
            <person name="Foster-Nyarko E."/>
            <person name="Jarju S."/>
            <person name="Secka A."/>
            <person name="Antonio M."/>
            <person name="Oren A."/>
            <person name="Chaudhuri R.R."/>
            <person name="La Ragione R."/>
            <person name="Hildebrand F."/>
            <person name="Pallen M.J."/>
        </authorList>
    </citation>
    <scope>NUCLEOTIDE SEQUENCE</scope>
    <source>
        <strain evidence="8">CHK195-11698</strain>
    </source>
</reference>
<dbReference type="PANTHER" id="PTHR43827:SF3">
    <property type="entry name" value="NADP-DEPENDENT OXIDOREDUCTASE DOMAIN-CONTAINING PROTEIN"/>
    <property type="match status" value="1"/>
</dbReference>
<dbReference type="Proteomes" id="UP000824175">
    <property type="component" value="Unassembled WGS sequence"/>
</dbReference>
<dbReference type="PIRSF" id="PIRSF000097">
    <property type="entry name" value="AKR"/>
    <property type="match status" value="1"/>
</dbReference>
<dbReference type="EMBL" id="DVMJ01000029">
    <property type="protein sequence ID" value="HIU13170.1"/>
    <property type="molecule type" value="Genomic_DNA"/>
</dbReference>
<dbReference type="FunFam" id="3.20.20.100:FF:000015">
    <property type="entry name" value="Oxidoreductase, aldo/keto reductase family"/>
    <property type="match status" value="1"/>
</dbReference>
<evidence type="ECO:0000256" key="5">
    <source>
        <dbReference type="PIRSR" id="PIRSR000097-2"/>
    </source>
</evidence>
<dbReference type="PROSITE" id="PS00063">
    <property type="entry name" value="ALDOKETO_REDUCTASE_3"/>
    <property type="match status" value="1"/>
</dbReference>
<evidence type="ECO:0000259" key="7">
    <source>
        <dbReference type="Pfam" id="PF00248"/>
    </source>
</evidence>
<comment type="caution">
    <text evidence="8">The sequence shown here is derived from an EMBL/GenBank/DDBJ whole genome shotgun (WGS) entry which is preliminary data.</text>
</comment>
<protein>
    <submittedName>
        <fullName evidence="8">Aldo/keto reductase</fullName>
    </submittedName>
</protein>
<evidence type="ECO:0000313" key="9">
    <source>
        <dbReference type="Proteomes" id="UP000824175"/>
    </source>
</evidence>
<feature type="domain" description="NADP-dependent oxidoreductase" evidence="7">
    <location>
        <begin position="15"/>
        <end position="257"/>
    </location>
</feature>
<feature type="active site" description="Proton donor" evidence="4">
    <location>
        <position position="48"/>
    </location>
</feature>
<name>A0A9D1HMB0_9FIRM</name>
<evidence type="ECO:0000256" key="3">
    <source>
        <dbReference type="ARBA" id="ARBA00023002"/>
    </source>
</evidence>
<dbReference type="GO" id="GO:0016616">
    <property type="term" value="F:oxidoreductase activity, acting on the CH-OH group of donors, NAD or NADP as acceptor"/>
    <property type="evidence" value="ECO:0007669"/>
    <property type="project" value="UniProtKB-ARBA"/>
</dbReference>
<dbReference type="SUPFAM" id="SSF51430">
    <property type="entry name" value="NAD(P)-linked oxidoreductase"/>
    <property type="match status" value="1"/>
</dbReference>
<dbReference type="InterPro" id="IPR036812">
    <property type="entry name" value="NAD(P)_OxRdtase_dom_sf"/>
</dbReference>
<evidence type="ECO:0000256" key="4">
    <source>
        <dbReference type="PIRSR" id="PIRSR000097-1"/>
    </source>
</evidence>
<dbReference type="PRINTS" id="PR00069">
    <property type="entry name" value="ALDKETRDTASE"/>
</dbReference>